<evidence type="ECO:0000256" key="21">
    <source>
        <dbReference type="ARBA" id="ARBA00049446"/>
    </source>
</evidence>
<keyword evidence="13" id="KW-1015">Disulfide bond</keyword>
<keyword evidence="10 22" id="KW-0333">Golgi apparatus</keyword>
<comment type="similarity">
    <text evidence="3 22">Belongs to the glycosyltransferase 7 family.</text>
</comment>
<comment type="catalytic activity">
    <reaction evidence="19">
        <text>a beta-D-glucosylceramide + UDP-alpha-D-galactose = a beta-D-galactosyl-(1-&gt;4)-beta-D-glucosyl-(1&lt;-&gt;1)-ceramide + UDP + H(+)</text>
        <dbReference type="Rhea" id="RHEA:62552"/>
        <dbReference type="ChEBI" id="CHEBI:15378"/>
        <dbReference type="ChEBI" id="CHEBI:58223"/>
        <dbReference type="ChEBI" id="CHEBI:66914"/>
        <dbReference type="ChEBI" id="CHEBI:79208"/>
        <dbReference type="ChEBI" id="CHEBI:83264"/>
    </reaction>
    <physiologicalReaction direction="left-to-right" evidence="19">
        <dbReference type="Rhea" id="RHEA:62553"/>
    </physiologicalReaction>
</comment>
<comment type="catalytic activity">
    <reaction evidence="21">
        <text>a beta-D-GlcNAc-(1-&gt;3)-beta-D-Gal-(1-&gt;4)-beta-D-Glc-(1&lt;-&gt;1)-Cer(d18:1(4E)) + UDP-alpha-D-galactose = a neolactoside nLc4Cer(d18:1(4E)) + UDP + H(+)</text>
        <dbReference type="Rhea" id="RHEA:31499"/>
        <dbReference type="ChEBI" id="CHEBI:15378"/>
        <dbReference type="ChEBI" id="CHEBI:17006"/>
        <dbReference type="ChEBI" id="CHEBI:17103"/>
        <dbReference type="ChEBI" id="CHEBI:58223"/>
        <dbReference type="ChEBI" id="CHEBI:66914"/>
        <dbReference type="EC" id="2.4.1.275"/>
    </reaction>
    <physiologicalReaction direction="left-to-right" evidence="21">
        <dbReference type="Rhea" id="RHEA:31500"/>
    </physiologicalReaction>
</comment>
<dbReference type="GO" id="GO:0046872">
    <property type="term" value="F:metal ion binding"/>
    <property type="evidence" value="ECO:0007669"/>
    <property type="project" value="UniProtKB-UniRule"/>
</dbReference>
<evidence type="ECO:0000256" key="14">
    <source>
        <dbReference type="ARBA" id="ARBA00023180"/>
    </source>
</evidence>
<dbReference type="InterPro" id="IPR003859">
    <property type="entry name" value="Galactosyl_T"/>
</dbReference>
<keyword evidence="4 22" id="KW-0328">Glycosyltransferase</keyword>
<dbReference type="GO" id="GO:0006682">
    <property type="term" value="P:galactosylceramide biosynthetic process"/>
    <property type="evidence" value="ECO:0007669"/>
    <property type="project" value="TreeGrafter"/>
</dbReference>
<evidence type="ECO:0000256" key="10">
    <source>
        <dbReference type="ARBA" id="ARBA00023034"/>
    </source>
</evidence>
<dbReference type="PANTHER" id="PTHR19300:SF33">
    <property type="entry name" value="BETA-1,4-GALACTOSYLTRANSFERASE 3"/>
    <property type="match status" value="1"/>
</dbReference>
<dbReference type="EC" id="2.4.1.-" evidence="22"/>
<evidence type="ECO:0000256" key="20">
    <source>
        <dbReference type="ARBA" id="ARBA00049413"/>
    </source>
</evidence>
<keyword evidence="11" id="KW-0443">Lipid metabolism</keyword>
<dbReference type="SUPFAM" id="SSF53448">
    <property type="entry name" value="Nucleotide-diphospho-sugar transferases"/>
    <property type="match status" value="1"/>
</dbReference>
<evidence type="ECO:0000256" key="8">
    <source>
        <dbReference type="ARBA" id="ARBA00022968"/>
    </source>
</evidence>
<keyword evidence="15 22" id="KW-0464">Manganese</keyword>
<dbReference type="KEGG" id="pmrn:116955898"/>
<comment type="cofactor">
    <cofactor evidence="22">
        <name>Mn(2+)</name>
        <dbReference type="ChEBI" id="CHEBI:29035"/>
    </cofactor>
</comment>
<dbReference type="GO" id="GO:0005975">
    <property type="term" value="P:carbohydrate metabolic process"/>
    <property type="evidence" value="ECO:0007669"/>
    <property type="project" value="InterPro"/>
</dbReference>
<evidence type="ECO:0000256" key="12">
    <source>
        <dbReference type="ARBA" id="ARBA00023136"/>
    </source>
</evidence>
<evidence type="ECO:0000259" key="23">
    <source>
        <dbReference type="Pfam" id="PF02709"/>
    </source>
</evidence>
<dbReference type="CTD" id="8703"/>
<dbReference type="InterPro" id="IPR029044">
    <property type="entry name" value="Nucleotide-diphossugar_trans"/>
</dbReference>
<evidence type="ECO:0000256" key="15">
    <source>
        <dbReference type="ARBA" id="ARBA00023211"/>
    </source>
</evidence>
<evidence type="ECO:0000256" key="16">
    <source>
        <dbReference type="ARBA" id="ARBA00037536"/>
    </source>
</evidence>
<dbReference type="Pfam" id="PF02709">
    <property type="entry name" value="Glyco_transf_7C"/>
    <property type="match status" value="1"/>
</dbReference>
<evidence type="ECO:0000256" key="2">
    <source>
        <dbReference type="ARBA" id="ARBA00004922"/>
    </source>
</evidence>
<dbReference type="Gene3D" id="3.90.550.10">
    <property type="entry name" value="Spore Coat Polysaccharide Biosynthesis Protein SpsA, Chain A"/>
    <property type="match status" value="1"/>
</dbReference>
<keyword evidence="6" id="KW-0812">Transmembrane</keyword>
<comment type="subcellular location">
    <subcellularLocation>
        <location evidence="22">Golgi apparatus membrane</location>
        <topology evidence="22">Single-pass type II membrane protein</topology>
    </subcellularLocation>
    <subcellularLocation>
        <location evidence="1">Golgi apparatus</location>
        <location evidence="1">Golgi stack membrane</location>
        <topology evidence="1">Single-pass type II membrane protein</topology>
    </subcellularLocation>
</comment>
<evidence type="ECO:0000313" key="27">
    <source>
        <dbReference type="RefSeq" id="XP_032833130.1"/>
    </source>
</evidence>
<evidence type="ECO:0000256" key="7">
    <source>
        <dbReference type="ARBA" id="ARBA00022723"/>
    </source>
</evidence>
<evidence type="ECO:0000256" key="18">
    <source>
        <dbReference type="ARBA" id="ARBA00048016"/>
    </source>
</evidence>
<feature type="domain" description="Galactosyltransferase C-terminal" evidence="23">
    <location>
        <begin position="220"/>
        <end position="297"/>
    </location>
</feature>
<evidence type="ECO:0000256" key="19">
    <source>
        <dbReference type="ARBA" id="ARBA00048852"/>
    </source>
</evidence>
<dbReference type="GO" id="GO:0003831">
    <property type="term" value="F:beta-N-acetylglucosaminylglycopeptide beta-1,4-galactosyltransferase activity"/>
    <property type="evidence" value="ECO:0007669"/>
    <property type="project" value="UniProtKB-EC"/>
</dbReference>
<evidence type="ECO:0000256" key="22">
    <source>
        <dbReference type="RuleBase" id="RU368121"/>
    </source>
</evidence>
<dbReference type="InterPro" id="IPR027995">
    <property type="entry name" value="Galactosyl_T_N"/>
</dbReference>
<dbReference type="Proteomes" id="UP001318040">
    <property type="component" value="Chromosome 62"/>
</dbReference>
<dbReference type="GO" id="GO:0032580">
    <property type="term" value="C:Golgi cisterna membrane"/>
    <property type="evidence" value="ECO:0007669"/>
    <property type="project" value="UniProtKB-SubCell"/>
</dbReference>
<evidence type="ECO:0000259" key="24">
    <source>
        <dbReference type="Pfam" id="PF13733"/>
    </source>
</evidence>
<comment type="catalytic activity">
    <reaction evidence="20">
        <text>N-acetyl-D-glucosamine + UDP-alpha-D-galactose = beta-D-galactosyl-(1-&gt;4)-N-acetyl-D-glucosamine + UDP + H(+)</text>
        <dbReference type="Rhea" id="RHEA:17745"/>
        <dbReference type="ChEBI" id="CHEBI:15378"/>
        <dbReference type="ChEBI" id="CHEBI:58223"/>
        <dbReference type="ChEBI" id="CHEBI:60152"/>
        <dbReference type="ChEBI" id="CHEBI:66914"/>
        <dbReference type="ChEBI" id="CHEBI:506227"/>
        <dbReference type="EC" id="2.4.1.90"/>
    </reaction>
    <physiologicalReaction direction="left-to-right" evidence="20">
        <dbReference type="Rhea" id="RHEA:17746"/>
    </physiologicalReaction>
</comment>
<evidence type="ECO:0000256" key="11">
    <source>
        <dbReference type="ARBA" id="ARBA00023098"/>
    </source>
</evidence>
<keyword evidence="14 22" id="KW-0325">Glycoprotein</keyword>
<comment type="function">
    <text evidence="16 22">Responsible for the synthesis of complex-type N-linked oligosaccharides in many glycoproteins as well as the carbohydrate moieties of glycolipids.</text>
</comment>
<evidence type="ECO:0000256" key="6">
    <source>
        <dbReference type="ARBA" id="ARBA00022692"/>
    </source>
</evidence>
<dbReference type="GO" id="GO:0003945">
    <property type="term" value="F:N-acetyllactosamine synthase activity"/>
    <property type="evidence" value="ECO:0007669"/>
    <property type="project" value="UniProtKB-EC"/>
</dbReference>
<dbReference type="CDD" id="cd00899">
    <property type="entry name" value="b4GalT"/>
    <property type="match status" value="1"/>
</dbReference>
<keyword evidence="5 22" id="KW-0808">Transferase</keyword>
<evidence type="ECO:0000256" key="13">
    <source>
        <dbReference type="ARBA" id="ARBA00023157"/>
    </source>
</evidence>
<keyword evidence="9" id="KW-1133">Transmembrane helix</keyword>
<protein>
    <recommendedName>
        <fullName evidence="22">Beta-1,4-galactosyltransferase</fullName>
        <shortName evidence="22">Beta-1,4-GalTase</shortName>
        <ecNumber evidence="22">2.4.1.-</ecNumber>
    </recommendedName>
</protein>
<dbReference type="GO" id="GO:0000139">
    <property type="term" value="C:Golgi membrane"/>
    <property type="evidence" value="ECO:0007669"/>
    <property type="project" value="UniProtKB-SubCell"/>
</dbReference>
<feature type="domain" description="Galactosyltransferase N-terminal" evidence="24">
    <location>
        <begin position="83"/>
        <end position="216"/>
    </location>
</feature>
<dbReference type="PRINTS" id="PR02050">
    <property type="entry name" value="B14GALTRFASE"/>
</dbReference>
<dbReference type="RefSeq" id="XP_032833130.1">
    <property type="nucleotide sequence ID" value="XM_032977239.1"/>
</dbReference>
<evidence type="ECO:0000313" key="26">
    <source>
        <dbReference type="RefSeq" id="XP_032833128.1"/>
    </source>
</evidence>
<sequence length="352" mass="40573">MAWCWWCRCPSSRPLILLLLALGVVQLCALLLHVGGYGRALRDAVASAFAGSDYDYDYSRRVDVYANLSRLLLAPRDGPVPLCPERSPLLVGPIDIDFERHQQLSEIARHNPLVRAGGVYSPPDCHARHRTAVVVPHRNREHHLLHLLYYLHPVLQRQQLHYTIYVVHQAGNETFNRAKLMNVGFREAMADDEWSCVFYHDVDLVPENDHNVYTCDSNPKHMSAAMDKFKYRLPYLRYFGGVSALSPEHYLKMNGFPNTYWGWGGEDDDIAHRVTLAKMKIVRPPMSVARYKMVKHRGDQGNEENPHRFTLLAHTRRMWNVDGMNTLSYRLLSRVRSPLYTNITVDIGKEKQ</sequence>
<keyword evidence="12" id="KW-0472">Membrane</keyword>
<comment type="catalytic activity">
    <reaction evidence="18">
        <text>a neolactoside IV(3)-beta-GlcNAc-nLc4Cer + UDP-alpha-D-galactose = a neolactoside nLc6Cer + UDP + H(+)</text>
        <dbReference type="Rhea" id="RHEA:62548"/>
        <dbReference type="ChEBI" id="CHEBI:15378"/>
        <dbReference type="ChEBI" id="CHEBI:58223"/>
        <dbReference type="ChEBI" id="CHEBI:66914"/>
        <dbReference type="ChEBI" id="CHEBI:90357"/>
        <dbReference type="ChEBI" id="CHEBI:144378"/>
    </reaction>
    <physiologicalReaction direction="left-to-right" evidence="18">
        <dbReference type="Rhea" id="RHEA:62549"/>
    </physiologicalReaction>
</comment>
<keyword evidence="25" id="KW-1185">Reference proteome</keyword>
<dbReference type="PANTHER" id="PTHR19300">
    <property type="entry name" value="BETA-1,4-GALACTOSYLTRANSFERASE"/>
    <property type="match status" value="1"/>
</dbReference>
<evidence type="ECO:0000256" key="17">
    <source>
        <dbReference type="ARBA" id="ARBA00047896"/>
    </source>
</evidence>
<comment type="catalytic activity">
    <reaction evidence="17">
        <text>an N-acetyl-beta-D-glucosaminyl derivative + UDP-alpha-D-galactose = a beta-D-galactosyl-(1-&gt;4)-N-acetyl-beta-D-glucosaminyl derivative + UDP + H(+)</text>
        <dbReference type="Rhea" id="RHEA:22932"/>
        <dbReference type="ChEBI" id="CHEBI:15378"/>
        <dbReference type="ChEBI" id="CHEBI:58223"/>
        <dbReference type="ChEBI" id="CHEBI:61631"/>
        <dbReference type="ChEBI" id="CHEBI:66914"/>
        <dbReference type="ChEBI" id="CHEBI:133507"/>
        <dbReference type="EC" id="2.4.1.38"/>
    </reaction>
    <physiologicalReaction direction="left-to-right" evidence="17">
        <dbReference type="Rhea" id="RHEA:22933"/>
    </physiologicalReaction>
</comment>
<name>A0AAJ7UB01_PETMA</name>
<reference evidence="26 27" key="1">
    <citation type="submission" date="2025-04" db="UniProtKB">
        <authorList>
            <consortium name="RefSeq"/>
        </authorList>
    </citation>
    <scope>IDENTIFICATION</scope>
    <source>
        <tissue evidence="26 27">Sperm</tissue>
    </source>
</reference>
<dbReference type="Pfam" id="PF13733">
    <property type="entry name" value="Glyco_transf_7N"/>
    <property type="match status" value="1"/>
</dbReference>
<evidence type="ECO:0000256" key="5">
    <source>
        <dbReference type="ARBA" id="ARBA00022679"/>
    </source>
</evidence>
<evidence type="ECO:0000256" key="4">
    <source>
        <dbReference type="ARBA" id="ARBA00022676"/>
    </source>
</evidence>
<organism evidence="25 26">
    <name type="scientific">Petromyzon marinus</name>
    <name type="common">Sea lamprey</name>
    <dbReference type="NCBI Taxonomy" id="7757"/>
    <lineage>
        <taxon>Eukaryota</taxon>
        <taxon>Metazoa</taxon>
        <taxon>Chordata</taxon>
        <taxon>Craniata</taxon>
        <taxon>Vertebrata</taxon>
        <taxon>Cyclostomata</taxon>
        <taxon>Hyperoartia</taxon>
        <taxon>Petromyzontiformes</taxon>
        <taxon>Petromyzontidae</taxon>
        <taxon>Petromyzon</taxon>
    </lineage>
</organism>
<keyword evidence="7 22" id="KW-0479">Metal-binding</keyword>
<dbReference type="RefSeq" id="XP_032833128.1">
    <property type="nucleotide sequence ID" value="XM_032977237.1"/>
</dbReference>
<evidence type="ECO:0000256" key="1">
    <source>
        <dbReference type="ARBA" id="ARBA00004447"/>
    </source>
</evidence>
<evidence type="ECO:0000256" key="9">
    <source>
        <dbReference type="ARBA" id="ARBA00022989"/>
    </source>
</evidence>
<keyword evidence="8 22" id="KW-0735">Signal-anchor</keyword>
<evidence type="ECO:0000256" key="3">
    <source>
        <dbReference type="ARBA" id="ARBA00005735"/>
    </source>
</evidence>
<dbReference type="InterPro" id="IPR027791">
    <property type="entry name" value="Galactosyl_T_C"/>
</dbReference>
<comment type="pathway">
    <text evidence="2 22">Protein modification; protein glycosylation.</text>
</comment>
<dbReference type="AlphaFoldDB" id="A0AAJ7UB01"/>
<proteinExistence type="inferred from homology"/>
<gene>
    <name evidence="26 27" type="primary">B4GALT3</name>
</gene>
<accession>A0AAJ7UB01</accession>
<evidence type="ECO:0000313" key="25">
    <source>
        <dbReference type="Proteomes" id="UP001318040"/>
    </source>
</evidence>
<dbReference type="FunFam" id="3.90.550.10:FF:000028">
    <property type="entry name" value="beta-1,4-galactosyltransferase 1"/>
    <property type="match status" value="1"/>
</dbReference>